<dbReference type="Proteomes" id="UP000281708">
    <property type="component" value="Unassembled WGS sequence"/>
</dbReference>
<dbReference type="InterPro" id="IPR010432">
    <property type="entry name" value="RDD"/>
</dbReference>
<gene>
    <name evidence="7" type="ORF">D9V37_01220</name>
</gene>
<feature type="transmembrane region" description="Helical" evidence="5">
    <location>
        <begin position="61"/>
        <end position="82"/>
    </location>
</feature>
<dbReference type="Pfam" id="PF06271">
    <property type="entry name" value="RDD"/>
    <property type="match status" value="1"/>
</dbReference>
<accession>A0A3L8P5G9</accession>
<keyword evidence="8" id="KW-1185">Reference proteome</keyword>
<name>A0A3L8P5G9_9ACTN</name>
<dbReference type="AlphaFoldDB" id="A0A3L8P5G9"/>
<evidence type="ECO:0000313" key="7">
    <source>
        <dbReference type="EMBL" id="RLV50620.1"/>
    </source>
</evidence>
<comment type="subcellular location">
    <subcellularLocation>
        <location evidence="1">Membrane</location>
        <topology evidence="1">Multi-pass membrane protein</topology>
    </subcellularLocation>
</comment>
<feature type="transmembrane region" description="Helical" evidence="5">
    <location>
        <begin position="113"/>
        <end position="134"/>
    </location>
</feature>
<dbReference type="GO" id="GO:0016020">
    <property type="term" value="C:membrane"/>
    <property type="evidence" value="ECO:0007669"/>
    <property type="project" value="UniProtKB-SubCell"/>
</dbReference>
<keyword evidence="3 5" id="KW-1133">Transmembrane helix</keyword>
<evidence type="ECO:0000256" key="5">
    <source>
        <dbReference type="SAM" id="Phobius"/>
    </source>
</evidence>
<evidence type="ECO:0000256" key="2">
    <source>
        <dbReference type="ARBA" id="ARBA00022692"/>
    </source>
</evidence>
<keyword evidence="2 5" id="KW-0812">Transmembrane</keyword>
<evidence type="ECO:0000313" key="8">
    <source>
        <dbReference type="Proteomes" id="UP000281708"/>
    </source>
</evidence>
<feature type="transmembrane region" description="Helical" evidence="5">
    <location>
        <begin position="32"/>
        <end position="54"/>
    </location>
</feature>
<feature type="domain" description="RDD" evidence="6">
    <location>
        <begin position="26"/>
        <end position="151"/>
    </location>
</feature>
<evidence type="ECO:0000259" key="6">
    <source>
        <dbReference type="Pfam" id="PF06271"/>
    </source>
</evidence>
<reference evidence="7 8" key="1">
    <citation type="submission" date="2018-10" db="EMBL/GenBank/DDBJ databases">
        <title>Marmoricola sp. 4Q3S-7 whole genome shotgun sequence.</title>
        <authorList>
            <person name="Li F."/>
        </authorList>
    </citation>
    <scope>NUCLEOTIDE SEQUENCE [LARGE SCALE GENOMIC DNA]</scope>
    <source>
        <strain evidence="7 8">4Q3S-7</strain>
    </source>
</reference>
<sequence length="273" mass="28745">MSDIYAALDLDELVTGEAVTLDLPPASIGLRVASGLIDIVAEVALLVGAIFAATALASDEALLAVGSIVAVVGCLVVLPTVVETLTRGRSLGKLCLGLRTVRSDAGPISFRHALIRALVGFVEVFVLSGVPALISGLVSGKGQRVGDHVAGTYVVRTRVRLVLPPPVAMPPELAGWAAAADVAPLPDHLALAVRQLVARRDSLSPQSRTRLVAELAGQVAAYVAPPPPRGTAPEAFLAAVQAERRERDARRLAREAQLRERLKDRWRDPARQA</sequence>
<dbReference type="EMBL" id="RDBE01000001">
    <property type="protein sequence ID" value="RLV50620.1"/>
    <property type="molecule type" value="Genomic_DNA"/>
</dbReference>
<proteinExistence type="predicted"/>
<protein>
    <submittedName>
        <fullName evidence="7">RDD family protein</fullName>
    </submittedName>
</protein>
<evidence type="ECO:0000256" key="4">
    <source>
        <dbReference type="ARBA" id="ARBA00023136"/>
    </source>
</evidence>
<keyword evidence="4 5" id="KW-0472">Membrane</keyword>
<comment type="caution">
    <text evidence="7">The sequence shown here is derived from an EMBL/GenBank/DDBJ whole genome shotgun (WGS) entry which is preliminary data.</text>
</comment>
<dbReference type="PANTHER" id="PTHR38480:SF1">
    <property type="entry name" value="SLR0254 PROTEIN"/>
    <property type="match status" value="1"/>
</dbReference>
<dbReference type="PANTHER" id="PTHR38480">
    <property type="entry name" value="SLR0254 PROTEIN"/>
    <property type="match status" value="1"/>
</dbReference>
<evidence type="ECO:0000256" key="1">
    <source>
        <dbReference type="ARBA" id="ARBA00004141"/>
    </source>
</evidence>
<dbReference type="RefSeq" id="WP_121804302.1">
    <property type="nucleotide sequence ID" value="NZ_RDBE01000001.1"/>
</dbReference>
<organism evidence="7 8">
    <name type="scientific">Nocardioides mangrovicus</name>
    <dbReference type="NCBI Taxonomy" id="2478913"/>
    <lineage>
        <taxon>Bacteria</taxon>
        <taxon>Bacillati</taxon>
        <taxon>Actinomycetota</taxon>
        <taxon>Actinomycetes</taxon>
        <taxon>Propionibacteriales</taxon>
        <taxon>Nocardioidaceae</taxon>
        <taxon>Nocardioides</taxon>
    </lineage>
</organism>
<evidence type="ECO:0000256" key="3">
    <source>
        <dbReference type="ARBA" id="ARBA00022989"/>
    </source>
</evidence>